<reference evidence="1 2" key="1">
    <citation type="submission" date="2024-04" db="EMBL/GenBank/DDBJ databases">
        <authorList>
            <person name="Waldvogel A.-M."/>
            <person name="Schoenle A."/>
        </authorList>
    </citation>
    <scope>NUCLEOTIDE SEQUENCE [LARGE SCALE GENOMIC DNA]</scope>
</reference>
<keyword evidence="2" id="KW-1185">Reference proteome</keyword>
<dbReference type="Proteomes" id="UP001497482">
    <property type="component" value="Chromosome 21"/>
</dbReference>
<dbReference type="AlphaFoldDB" id="A0AAV2L3S4"/>
<name>A0AAV2L3S4_KNICA</name>
<sequence length="92" mass="9519">MEHSEEWEGRLVTLKGTIGGSLALALPAALGQDPVEETGRPLCVWSCDGALAVRLAPVQGPSSCSAAPPEGLLNVSTGDKEEITNTKPVYSS</sequence>
<gene>
    <name evidence="1" type="ORF">KC01_LOCUS25536</name>
</gene>
<dbReference type="EMBL" id="OZ035843">
    <property type="protein sequence ID" value="CAL1596942.1"/>
    <property type="molecule type" value="Genomic_DNA"/>
</dbReference>
<protein>
    <submittedName>
        <fullName evidence="1">Uncharacterized protein</fullName>
    </submittedName>
</protein>
<evidence type="ECO:0000313" key="1">
    <source>
        <dbReference type="EMBL" id="CAL1596942.1"/>
    </source>
</evidence>
<proteinExistence type="predicted"/>
<organism evidence="1 2">
    <name type="scientific">Knipowitschia caucasica</name>
    <name type="common">Caucasian dwarf goby</name>
    <name type="synonym">Pomatoschistus caucasicus</name>
    <dbReference type="NCBI Taxonomy" id="637954"/>
    <lineage>
        <taxon>Eukaryota</taxon>
        <taxon>Metazoa</taxon>
        <taxon>Chordata</taxon>
        <taxon>Craniata</taxon>
        <taxon>Vertebrata</taxon>
        <taxon>Euteleostomi</taxon>
        <taxon>Actinopterygii</taxon>
        <taxon>Neopterygii</taxon>
        <taxon>Teleostei</taxon>
        <taxon>Neoteleostei</taxon>
        <taxon>Acanthomorphata</taxon>
        <taxon>Gobiaria</taxon>
        <taxon>Gobiiformes</taxon>
        <taxon>Gobioidei</taxon>
        <taxon>Gobiidae</taxon>
        <taxon>Gobiinae</taxon>
        <taxon>Knipowitschia</taxon>
    </lineage>
</organism>
<accession>A0AAV2L3S4</accession>
<evidence type="ECO:0000313" key="2">
    <source>
        <dbReference type="Proteomes" id="UP001497482"/>
    </source>
</evidence>